<evidence type="ECO:0000256" key="1">
    <source>
        <dbReference type="ARBA" id="ARBA00004401"/>
    </source>
</evidence>
<feature type="domain" description="Dipeptidylpeptidase IV N-terminal" evidence="4">
    <location>
        <begin position="111"/>
        <end position="474"/>
    </location>
</feature>
<dbReference type="SUPFAM" id="SSF82171">
    <property type="entry name" value="DPP6 N-terminal domain-like"/>
    <property type="match status" value="1"/>
</dbReference>
<dbReference type="SUPFAM" id="SSF53474">
    <property type="entry name" value="alpha/beta-Hydrolases"/>
    <property type="match status" value="1"/>
</dbReference>
<dbReference type="InterPro" id="IPR001375">
    <property type="entry name" value="Peptidase_S9_cat"/>
</dbReference>
<feature type="domain" description="Peptidase S9 prolyl oligopeptidase catalytic" evidence="3">
    <location>
        <begin position="554"/>
        <end position="756"/>
    </location>
</feature>
<dbReference type="PANTHER" id="PTHR11731:SF202">
    <property type="entry name" value="DIPEPTIDYL PEPTIDASE FAMILY MEMBER 2"/>
    <property type="match status" value="1"/>
</dbReference>
<dbReference type="InterPro" id="IPR050278">
    <property type="entry name" value="Serine_Prot_S9B/DPPIV"/>
</dbReference>
<dbReference type="Proteomes" id="UP000694388">
    <property type="component" value="Unplaced"/>
</dbReference>
<protein>
    <submittedName>
        <fullName evidence="5">Dipeptidyl peptidase 4</fullName>
    </submittedName>
</protein>
<proteinExistence type="predicted"/>
<reference evidence="5" key="2">
    <citation type="submission" date="2025-09" db="UniProtKB">
        <authorList>
            <consortium name="Ensembl"/>
        </authorList>
    </citation>
    <scope>IDENTIFICATION</scope>
</reference>
<dbReference type="GO" id="GO:0008239">
    <property type="term" value="F:dipeptidyl-peptidase activity"/>
    <property type="evidence" value="ECO:0007669"/>
    <property type="project" value="TreeGrafter"/>
</dbReference>
<evidence type="ECO:0000259" key="4">
    <source>
        <dbReference type="Pfam" id="PF00930"/>
    </source>
</evidence>
<keyword evidence="6" id="KW-1185">Reference proteome</keyword>
<dbReference type="Gene3D" id="3.40.50.1820">
    <property type="entry name" value="alpha/beta hydrolase"/>
    <property type="match status" value="1"/>
</dbReference>
<dbReference type="AlphaFoldDB" id="A0A8C4QQB5"/>
<dbReference type="InterPro" id="IPR002469">
    <property type="entry name" value="Peptidase_S9B_N"/>
</dbReference>
<dbReference type="GO" id="GO:0006508">
    <property type="term" value="P:proteolysis"/>
    <property type="evidence" value="ECO:0007669"/>
    <property type="project" value="InterPro"/>
</dbReference>
<organism evidence="5 6">
    <name type="scientific">Eptatretus burgeri</name>
    <name type="common">Inshore hagfish</name>
    <dbReference type="NCBI Taxonomy" id="7764"/>
    <lineage>
        <taxon>Eukaryota</taxon>
        <taxon>Metazoa</taxon>
        <taxon>Chordata</taxon>
        <taxon>Craniata</taxon>
        <taxon>Vertebrata</taxon>
        <taxon>Cyclostomata</taxon>
        <taxon>Myxini</taxon>
        <taxon>Myxiniformes</taxon>
        <taxon>Myxinidae</taxon>
        <taxon>Eptatretinae</taxon>
        <taxon>Eptatretus</taxon>
    </lineage>
</organism>
<dbReference type="GO" id="GO:0005886">
    <property type="term" value="C:plasma membrane"/>
    <property type="evidence" value="ECO:0007669"/>
    <property type="project" value="UniProtKB-SubCell"/>
</dbReference>
<evidence type="ECO:0000259" key="3">
    <source>
        <dbReference type="Pfam" id="PF00326"/>
    </source>
</evidence>
<evidence type="ECO:0000313" key="6">
    <source>
        <dbReference type="Proteomes" id="UP000694388"/>
    </source>
</evidence>
<dbReference type="Pfam" id="PF00326">
    <property type="entry name" value="Peptidase_S9"/>
    <property type="match status" value="1"/>
</dbReference>
<dbReference type="GO" id="GO:0008236">
    <property type="term" value="F:serine-type peptidase activity"/>
    <property type="evidence" value="ECO:0007669"/>
    <property type="project" value="InterPro"/>
</dbReference>
<evidence type="ECO:0000256" key="2">
    <source>
        <dbReference type="ARBA" id="ARBA00023180"/>
    </source>
</evidence>
<dbReference type="InterPro" id="IPR029058">
    <property type="entry name" value="AB_hydrolase_fold"/>
</dbReference>
<evidence type="ECO:0000313" key="5">
    <source>
        <dbReference type="Ensembl" id="ENSEBUP00000017831.1"/>
    </source>
</evidence>
<accession>A0A8C4QQB5</accession>
<dbReference type="Ensembl" id="ENSEBUT00000018407.1">
    <property type="protein sequence ID" value="ENSEBUP00000017831.1"/>
    <property type="gene ID" value="ENSEBUG00000011110.1"/>
</dbReference>
<sequence>MMPLPLQRRVKSGKTLCLGLIVCIVGVLAIVLPLALLPPVETAQDDDKPTFTLANYLEGTYFPQSFSMSWISDDEYIFRNSSGAIYRKKLPLLDENLFIPSMVNATINFVSPSKGYTLLQTSRKKGWRHSYTADYQVFDIINQEIIDAFLPQTIQYIAWSSKDALAYVLKNNIYLKHTVNGTAVPITTSGEENLIFNGIPDWLYEEEIFSSNVAMWWSPDGGHLAFAQFNETGVECIEYSWYGEEQYPKTISIPYPKSGTNLPKVTLFVVNVSNPDTHQKIEPPDNLADKDHYLSAVTWVNETRLCVQWMPRHQNVSYLAFCDFNSNIWKCPKYGPSKPYFGPNNTEYYRVLPNEQGYNHVHRIKSPEDSQLLTNGSWEVMAIVFVTANNLYYISNQNQTFPGTSHLYKYYISNQNQTIPGTSHLYKIFDYTKNPKISCVTCNLKIKRCQYYNAYFSLKGTYFKLLCSGPGVPMETLHHANSELEILEDNKELEKKLDELQMPIVKYHSLRMHGFDLWYQLILPPNLNKNDKHPLLLEVYGGPGSRKVSYEFKMDWATYLASTERVIVARFDGRGTAYRGNKLMHAIYRRLGTFEVEDQISVAREFSKWNYVDEDRIAIWGWSYGGYLTSMVLGAGSGVFKCGIAVAPVSSWMYYDAAYTERYMGLPTPDDNKEAYESSTVMSRAANFSTVQYLLVHGTADDNVHFQQSAHISKSLVEKGVEFSAMWYTDKDHGLSDLAHNHLYIHLSHFLEQCFDLPPNP</sequence>
<dbReference type="Gene3D" id="2.140.10.30">
    <property type="entry name" value="Dipeptidylpeptidase IV, N-terminal domain"/>
    <property type="match status" value="1"/>
</dbReference>
<dbReference type="Pfam" id="PF00930">
    <property type="entry name" value="DPPIV_N"/>
    <property type="match status" value="1"/>
</dbReference>
<name>A0A8C4QQB5_EPTBU</name>
<dbReference type="GeneTree" id="ENSGT00940000161291"/>
<dbReference type="PANTHER" id="PTHR11731">
    <property type="entry name" value="PROTEASE FAMILY S9B,C DIPEPTIDYL-PEPTIDASE IV-RELATED"/>
    <property type="match status" value="1"/>
</dbReference>
<keyword evidence="2" id="KW-0325">Glycoprotein</keyword>
<dbReference type="FunFam" id="3.40.50.1820:FF:000003">
    <property type="entry name" value="Dipeptidyl peptidase 4"/>
    <property type="match status" value="1"/>
</dbReference>
<reference evidence="5" key="1">
    <citation type="submission" date="2025-08" db="UniProtKB">
        <authorList>
            <consortium name="Ensembl"/>
        </authorList>
    </citation>
    <scope>IDENTIFICATION</scope>
</reference>
<comment type="subcellular location">
    <subcellularLocation>
        <location evidence="1">Cell membrane</location>
        <topology evidence="1">Single-pass type II membrane protein</topology>
    </subcellularLocation>
</comment>